<gene>
    <name evidence="5" type="ORF">PQU92_08350</name>
</gene>
<dbReference type="Gene3D" id="3.30.420.240">
    <property type="match status" value="1"/>
</dbReference>
<dbReference type="InterPro" id="IPR035421">
    <property type="entry name" value="Terminase_6C"/>
</dbReference>
<accession>A0ABT5HTW2</accession>
<evidence type="ECO:0000256" key="1">
    <source>
        <dbReference type="ARBA" id="ARBA00022612"/>
    </source>
</evidence>
<feature type="domain" description="Terminase large subunit gp17-like C-terminal" evidence="4">
    <location>
        <begin position="429"/>
        <end position="588"/>
    </location>
</feature>
<sequence>MSEFLIPAANFSLPGVPFDAEAQARVMYWMGWRVPEIAKALATPESTVKSWKARQKWDEAEPITRANECTYVQYMRLVMKPEYSPSDVRDIDVLGRQLERMARIDKFRKPGGNSADLNPNIANRNKGPKKQARQNLIGPEDQAKLIAKFDEGLFDYQLTWKNSTAFSTRAILKSRQIGATYYFAREALIRGIETGNNQIFISASRAQANIFRRYIVDFVFQATGIILTGDPIRVDRGDDEDGNPLPPFELTFLGTNYKTAQGYHGDVYIDEFFWIHGFEDIDTVASAMASQKFYRVTYFSTPSTIGHQAYPLWSGERYNEGRAKADRVKVDISHERLKDGFLGPDGVWRHIVTIEDALLGGCNLFDLDKLKLKYSIEQFERLFLCQFVDDAKSAFPLRLLRPCMVDSWERWKDFEPYAVHPYAGEVWLGYDPQESEEGDNAALVVLAAPRDKKSKFRVLDRIQWRGLDFQQQAAEIRKLTEIYRVTEIAIDVTGMGSAVYQLVLKFFPTARAIAYSPMVKMQMVLKGQNVFRNRRIEMDQGTHIDIAAALMSIHPEQTKGGKQLTYVARRSAETGHGDLAWALLHALFCEPLENTDGESGKKTRVSISS</sequence>
<dbReference type="InterPro" id="IPR027417">
    <property type="entry name" value="P-loop_NTPase"/>
</dbReference>
<evidence type="ECO:0000259" key="4">
    <source>
        <dbReference type="Pfam" id="PF17289"/>
    </source>
</evidence>
<feature type="region of interest" description="Disordered" evidence="2">
    <location>
        <begin position="109"/>
        <end position="134"/>
    </location>
</feature>
<dbReference type="Proteomes" id="UP001214854">
    <property type="component" value="Unassembled WGS sequence"/>
</dbReference>
<feature type="domain" description="Terminase ATPase subunit N-terminal" evidence="3">
    <location>
        <begin position="22"/>
        <end position="68"/>
    </location>
</feature>
<dbReference type="Pfam" id="PF17289">
    <property type="entry name" value="Terminase_6C"/>
    <property type="match status" value="1"/>
</dbReference>
<evidence type="ECO:0000259" key="3">
    <source>
        <dbReference type="Pfam" id="PF06056"/>
    </source>
</evidence>
<evidence type="ECO:0000313" key="5">
    <source>
        <dbReference type="EMBL" id="MDC7683285.1"/>
    </source>
</evidence>
<dbReference type="RefSeq" id="WP_272747759.1">
    <property type="nucleotide sequence ID" value="NZ_JAQQKX010000005.1"/>
</dbReference>
<evidence type="ECO:0000256" key="2">
    <source>
        <dbReference type="SAM" id="MobiDB-lite"/>
    </source>
</evidence>
<name>A0ABT5HTW2_9CAUL</name>
<evidence type="ECO:0000313" key="6">
    <source>
        <dbReference type="Proteomes" id="UP001214854"/>
    </source>
</evidence>
<keyword evidence="6" id="KW-1185">Reference proteome</keyword>
<comment type="caution">
    <text evidence="5">The sequence shown here is derived from an EMBL/GenBank/DDBJ whole genome shotgun (WGS) entry which is preliminary data.</text>
</comment>
<dbReference type="Gene3D" id="3.40.50.300">
    <property type="entry name" value="P-loop containing nucleotide triphosphate hydrolases"/>
    <property type="match status" value="1"/>
</dbReference>
<organism evidence="5 6">
    <name type="scientific">Asticcacaulis aquaticus</name>
    <dbReference type="NCBI Taxonomy" id="2984212"/>
    <lineage>
        <taxon>Bacteria</taxon>
        <taxon>Pseudomonadati</taxon>
        <taxon>Pseudomonadota</taxon>
        <taxon>Alphaproteobacteria</taxon>
        <taxon>Caulobacterales</taxon>
        <taxon>Caulobacteraceae</taxon>
        <taxon>Asticcacaulis</taxon>
    </lineage>
</organism>
<reference evidence="5 6" key="1">
    <citation type="submission" date="2023-01" db="EMBL/GenBank/DDBJ databases">
        <title>Novel species of the genus Asticcacaulis isolated from rivers.</title>
        <authorList>
            <person name="Lu H."/>
        </authorList>
    </citation>
    <scope>NUCLEOTIDE SEQUENCE [LARGE SCALE GENOMIC DNA]</scope>
    <source>
        <strain evidence="5 6">BYS171W</strain>
    </source>
</reference>
<dbReference type="EMBL" id="JAQQKX010000005">
    <property type="protein sequence ID" value="MDC7683285.1"/>
    <property type="molecule type" value="Genomic_DNA"/>
</dbReference>
<protein>
    <submittedName>
        <fullName evidence="5">Terminase family protein</fullName>
    </submittedName>
</protein>
<keyword evidence="1" id="KW-1188">Viral release from host cell</keyword>
<dbReference type="InterPro" id="IPR010332">
    <property type="entry name" value="ATPase_terminase-su_N"/>
</dbReference>
<dbReference type="Pfam" id="PF03237">
    <property type="entry name" value="Terminase_6N"/>
    <property type="match status" value="1"/>
</dbReference>
<proteinExistence type="predicted"/>
<dbReference type="Pfam" id="PF06056">
    <property type="entry name" value="Terminase_5"/>
    <property type="match status" value="1"/>
</dbReference>